<feature type="non-terminal residue" evidence="3">
    <location>
        <position position="1"/>
    </location>
</feature>
<dbReference type="EMBL" id="CAJNOC010011482">
    <property type="protein sequence ID" value="CAF1148323.1"/>
    <property type="molecule type" value="Genomic_DNA"/>
</dbReference>
<dbReference type="GO" id="GO:0003676">
    <property type="term" value="F:nucleic acid binding"/>
    <property type="evidence" value="ECO:0007669"/>
    <property type="project" value="InterPro"/>
</dbReference>
<evidence type="ECO:0000256" key="1">
    <source>
        <dbReference type="SAM" id="MobiDB-lite"/>
    </source>
</evidence>
<name>A0A814SM62_9BILA</name>
<dbReference type="Pfam" id="PF03184">
    <property type="entry name" value="DDE_1"/>
    <property type="match status" value="1"/>
</dbReference>
<reference evidence="3" key="1">
    <citation type="submission" date="2021-02" db="EMBL/GenBank/DDBJ databases">
        <authorList>
            <person name="Nowell W R."/>
        </authorList>
    </citation>
    <scope>NUCLEOTIDE SEQUENCE</scope>
    <source>
        <strain evidence="3">Ploen Becks lab</strain>
    </source>
</reference>
<dbReference type="InterPro" id="IPR004875">
    <property type="entry name" value="DDE_SF_endonuclease_dom"/>
</dbReference>
<comment type="caution">
    <text evidence="3">The sequence shown here is derived from an EMBL/GenBank/DDBJ whole genome shotgun (WGS) entry which is preliminary data.</text>
</comment>
<evidence type="ECO:0000313" key="4">
    <source>
        <dbReference type="Proteomes" id="UP000663879"/>
    </source>
</evidence>
<organism evidence="3 4">
    <name type="scientific">Brachionus calyciflorus</name>
    <dbReference type="NCBI Taxonomy" id="104777"/>
    <lineage>
        <taxon>Eukaryota</taxon>
        <taxon>Metazoa</taxon>
        <taxon>Spiralia</taxon>
        <taxon>Gnathifera</taxon>
        <taxon>Rotifera</taxon>
        <taxon>Eurotatoria</taxon>
        <taxon>Monogononta</taxon>
        <taxon>Pseudotrocha</taxon>
        <taxon>Ploima</taxon>
        <taxon>Brachionidae</taxon>
        <taxon>Brachionus</taxon>
    </lineage>
</organism>
<feature type="compositionally biased region" description="Low complexity" evidence="1">
    <location>
        <begin position="328"/>
        <end position="338"/>
    </location>
</feature>
<feature type="region of interest" description="Disordered" evidence="1">
    <location>
        <begin position="303"/>
        <end position="338"/>
    </location>
</feature>
<evidence type="ECO:0000313" key="3">
    <source>
        <dbReference type="EMBL" id="CAF1148323.1"/>
    </source>
</evidence>
<accession>A0A814SM62</accession>
<dbReference type="Gene3D" id="3.30.420.10">
    <property type="entry name" value="Ribonuclease H-like superfamily/Ribonuclease H"/>
    <property type="match status" value="1"/>
</dbReference>
<sequence length="338" mass="38778">MDETTIYLDCPSRYTYENRGVKRVKIDTNGAELVRISAIYTASADGEKLPIFLLVPRTKDLENYEPPYNVKLIYKTGGTFNDDTICDYLLAILGERRRSTLYLDSARCHITAKVKDRFNQLGLESFYIPPRMTNLLQPADVCWFAKIKKAYCTKWAEWSRNREKNYTMHGNSKSPGYVLAISWLSEIWENFEEHLIQNSFDYCVITAQNQLHKTLSELVSKNLVFNSYVDNLEEEDTIMGFSNEDANDDNLLEENFAGLSLTNRINDDYEMEQDSPQPTTQQSNLEFANSIQKYTAAAINNSNRQSTVQQVDISKQANIQTTTEIESSRQSSNSSETN</sequence>
<dbReference type="OrthoDB" id="71166at2759"/>
<keyword evidence="4" id="KW-1185">Reference proteome</keyword>
<proteinExistence type="predicted"/>
<evidence type="ECO:0000259" key="2">
    <source>
        <dbReference type="Pfam" id="PF03184"/>
    </source>
</evidence>
<dbReference type="InterPro" id="IPR036397">
    <property type="entry name" value="RNaseH_sf"/>
</dbReference>
<protein>
    <recommendedName>
        <fullName evidence="2">DDE-1 domain-containing protein</fullName>
    </recommendedName>
</protein>
<gene>
    <name evidence="3" type="ORF">OXX778_LOCUS23185</name>
</gene>
<dbReference type="Proteomes" id="UP000663879">
    <property type="component" value="Unassembled WGS sequence"/>
</dbReference>
<feature type="domain" description="DDE-1" evidence="2">
    <location>
        <begin position="45"/>
        <end position="200"/>
    </location>
</feature>
<feature type="compositionally biased region" description="Polar residues" evidence="1">
    <location>
        <begin position="303"/>
        <end position="325"/>
    </location>
</feature>
<dbReference type="AlphaFoldDB" id="A0A814SM62"/>